<organism evidence="2 3">
    <name type="scientific">Mycolicibacterium brumae</name>
    <dbReference type="NCBI Taxonomy" id="85968"/>
    <lineage>
        <taxon>Bacteria</taxon>
        <taxon>Bacillati</taxon>
        <taxon>Actinomycetota</taxon>
        <taxon>Actinomycetes</taxon>
        <taxon>Mycobacteriales</taxon>
        <taxon>Mycobacteriaceae</taxon>
        <taxon>Mycolicibacterium</taxon>
    </lineage>
</organism>
<dbReference type="OrthoDB" id="5196541at2"/>
<dbReference type="AlphaFoldDB" id="A0A2G5PGM3"/>
<comment type="caution">
    <text evidence="2">The sequence shown here is derived from an EMBL/GenBank/DDBJ whole genome shotgun (WGS) entry which is preliminary data.</text>
</comment>
<feature type="domain" description="Glutamine amidotransferase" evidence="1">
    <location>
        <begin position="51"/>
        <end position="196"/>
    </location>
</feature>
<dbReference type="STRING" id="85968.GCA_900073015_01387"/>
<dbReference type="EC" id="6.3.5.2" evidence="2"/>
<dbReference type="SUPFAM" id="SSF52317">
    <property type="entry name" value="Class I glutamine amidotransferase-like"/>
    <property type="match status" value="1"/>
</dbReference>
<dbReference type="NCBIfam" id="NF005743">
    <property type="entry name" value="PRK07567.1"/>
    <property type="match status" value="1"/>
</dbReference>
<proteinExistence type="predicted"/>
<dbReference type="GO" id="GO:0003922">
    <property type="term" value="F:GMP synthase (glutamine-hydrolyzing) activity"/>
    <property type="evidence" value="ECO:0007669"/>
    <property type="project" value="UniProtKB-EC"/>
</dbReference>
<dbReference type="InterPro" id="IPR017926">
    <property type="entry name" value="GATASE"/>
</dbReference>
<protein>
    <submittedName>
        <fullName evidence="2">Glutamine amidotransferase</fullName>
        <ecNumber evidence="2">6.3.5.2</ecNumber>
    </submittedName>
</protein>
<accession>A0A2G5PGM3</accession>
<keyword evidence="3" id="KW-1185">Reference proteome</keyword>
<dbReference type="InterPro" id="IPR044992">
    <property type="entry name" value="ChyE-like"/>
</dbReference>
<evidence type="ECO:0000313" key="3">
    <source>
        <dbReference type="Proteomes" id="UP000230551"/>
    </source>
</evidence>
<reference evidence="2 3" key="1">
    <citation type="journal article" date="2017" name="Infect. Genet. Evol.">
        <title>The new phylogeny of the genus Mycobacterium: The old and the news.</title>
        <authorList>
            <person name="Tortoli E."/>
            <person name="Fedrizzi T."/>
            <person name="Meehan C.J."/>
            <person name="Trovato A."/>
            <person name="Grottola A."/>
            <person name="Giacobazzi E."/>
            <person name="Serpini G.F."/>
            <person name="Tagliazucchi S."/>
            <person name="Fabio A."/>
            <person name="Bettua C."/>
            <person name="Bertorelli R."/>
            <person name="Frascaro F."/>
            <person name="De Sanctis V."/>
            <person name="Pecorari M."/>
            <person name="Jousson O."/>
            <person name="Segata N."/>
            <person name="Cirillo D.M."/>
        </authorList>
    </citation>
    <scope>NUCLEOTIDE SEQUENCE [LARGE SCALE GENOMIC DNA]</scope>
    <source>
        <strain evidence="2 3">CIP1034565</strain>
    </source>
</reference>
<dbReference type="RefSeq" id="WP_090587939.1">
    <property type="nucleotide sequence ID" value="NZ_CP104302.1"/>
</dbReference>
<evidence type="ECO:0000313" key="2">
    <source>
        <dbReference type="EMBL" id="PIB77300.1"/>
    </source>
</evidence>
<dbReference type="PANTHER" id="PTHR42695">
    <property type="entry name" value="GLUTAMINE AMIDOTRANSFERASE YLR126C-RELATED"/>
    <property type="match status" value="1"/>
</dbReference>
<dbReference type="Proteomes" id="UP000230551">
    <property type="component" value="Unassembled WGS sequence"/>
</dbReference>
<sequence>MPGRLPFLFLSIRAEDAAADDEYRSVLRFARLTPDRVRRIRLTHQRLGDIDLADWSGVILGGGPYNVSDPQESKTDTQRWTEEDLLALIGRVVEADHPFLGCCYGIGTLGTVVGATVDRTYGEPVGGLSVRLTDDGRADPLMVDLPEEFDAYGGHKEAITELPPHAVPLATSPACPVQAFRVGENVYATQFHPELDLDGLCTRIDVYAEYGYFPPEAAEQLKAAARLRDAQHAPSILRRFAERYG</sequence>
<dbReference type="EMBL" id="PDCN02000002">
    <property type="protein sequence ID" value="PIB77300.1"/>
    <property type="molecule type" value="Genomic_DNA"/>
</dbReference>
<dbReference type="CDD" id="cd01741">
    <property type="entry name" value="GATase1_1"/>
    <property type="match status" value="1"/>
</dbReference>
<dbReference type="Gene3D" id="3.40.50.880">
    <property type="match status" value="1"/>
</dbReference>
<keyword evidence="2" id="KW-0808">Transferase</keyword>
<keyword evidence="2" id="KW-0436">Ligase</keyword>
<evidence type="ECO:0000259" key="1">
    <source>
        <dbReference type="Pfam" id="PF00117"/>
    </source>
</evidence>
<gene>
    <name evidence="2" type="ORF">CQY22_002820</name>
</gene>
<dbReference type="GO" id="GO:0016740">
    <property type="term" value="F:transferase activity"/>
    <property type="evidence" value="ECO:0007669"/>
    <property type="project" value="UniProtKB-KW"/>
</dbReference>
<dbReference type="InterPro" id="IPR029062">
    <property type="entry name" value="Class_I_gatase-like"/>
</dbReference>
<dbReference type="PROSITE" id="PS51273">
    <property type="entry name" value="GATASE_TYPE_1"/>
    <property type="match status" value="1"/>
</dbReference>
<name>A0A2G5PGM3_9MYCO</name>
<dbReference type="GO" id="GO:0005829">
    <property type="term" value="C:cytosol"/>
    <property type="evidence" value="ECO:0007669"/>
    <property type="project" value="TreeGrafter"/>
</dbReference>
<keyword evidence="2" id="KW-0315">Glutamine amidotransferase</keyword>
<dbReference type="PANTHER" id="PTHR42695:SF5">
    <property type="entry name" value="GLUTAMINE AMIDOTRANSFERASE YLR126C-RELATED"/>
    <property type="match status" value="1"/>
</dbReference>
<dbReference type="Pfam" id="PF00117">
    <property type="entry name" value="GATase"/>
    <property type="match status" value="1"/>
</dbReference>